<sequence length="79" mass="8787">MVMLTPKQADVTDRVIGKVKDGSIELFLDNQSIGKVPLSLEGISMQPNFEAKENKIYQSYTSSEGHDARYTDCDEGGWC</sequence>
<dbReference type="PATRIC" id="fig|189381.10.peg.209"/>
<reference evidence="2" key="4">
    <citation type="submission" date="2016-01" db="EMBL/GenBank/DDBJ databases">
        <authorList>
            <person name="McClelland M."/>
            <person name="Jain A."/>
            <person name="Saraogi P."/>
            <person name="Mendelson R."/>
            <person name="Westerman R."/>
            <person name="SanMiguel P."/>
            <person name="Csonka L."/>
        </authorList>
    </citation>
    <scope>NUCLEOTIDE SEQUENCE</scope>
    <source>
        <strain evidence="2">M19</strain>
    </source>
</reference>
<proteinExistence type="predicted"/>
<evidence type="ECO:0000313" key="6">
    <source>
        <dbReference type="Proteomes" id="UP000322997"/>
    </source>
</evidence>
<dbReference type="EMBL" id="LQQY01000002">
    <property type="protein sequence ID" value="KZE53229.1"/>
    <property type="molecule type" value="Genomic_DNA"/>
</dbReference>
<keyword evidence="4" id="KW-1185">Reference proteome</keyword>
<reference evidence="4" key="1">
    <citation type="submission" date="2015-07" db="EMBL/GenBank/DDBJ databases">
        <title>Fjat-14235 jcm11544.</title>
        <authorList>
            <person name="Liu B."/>
            <person name="Wang J."/>
            <person name="Zhu Y."/>
            <person name="Liu G."/>
            <person name="Chen Q."/>
            <person name="Chen Z."/>
            <person name="Lan J."/>
            <person name="Che J."/>
            <person name="Ge C."/>
            <person name="Shi H."/>
            <person name="Pan Z."/>
            <person name="Liu X."/>
        </authorList>
    </citation>
    <scope>NUCLEOTIDE SEQUENCE [LARGE SCALE GENOMIC DNA]</scope>
    <source>
        <strain evidence="4">JCM 11544</strain>
    </source>
</reference>
<name>A0A0J5T7R5_9BACI</name>
<dbReference type="AlphaFoldDB" id="A0A0J5T7R5"/>
<protein>
    <submittedName>
        <fullName evidence="3">DUF2553 family protein</fullName>
    </submittedName>
</protein>
<accession>A0A0J5T7R5</accession>
<dbReference type="Proteomes" id="UP000322997">
    <property type="component" value="Unassembled WGS sequence"/>
</dbReference>
<dbReference type="Proteomes" id="UP000076510">
    <property type="component" value="Unassembled WGS sequence"/>
</dbReference>
<comment type="caution">
    <text evidence="2">The sequence shown here is derived from an EMBL/GenBank/DDBJ whole genome shotgun (WGS) entry which is preliminary data.</text>
</comment>
<reference evidence="1" key="2">
    <citation type="submission" date="2015-07" db="EMBL/GenBank/DDBJ databases">
        <title>MeaNS - Measles Nucleotide Surveillance Program.</title>
        <authorList>
            <person name="Tran T."/>
            <person name="Druce J."/>
        </authorList>
    </citation>
    <scope>NUCLEOTIDE SEQUENCE</scope>
    <source>
        <strain evidence="1">JCM 11544</strain>
    </source>
</reference>
<gene>
    <name evidence="1" type="ORF">AF331_17235</name>
    <name evidence="2" type="ORF">AV649_10680</name>
    <name evidence="3" type="ORF">FZC83_14865</name>
</gene>
<dbReference type="STRING" id="189381.GCA_900166615_02309"/>
<reference evidence="5" key="3">
    <citation type="submission" date="2016-01" db="EMBL/GenBank/DDBJ databases">
        <title>Whole genome sequencing of Bhargavaea cecembensis T14.</title>
        <authorList>
            <person name="Hong K.W."/>
        </authorList>
    </citation>
    <scope>NUCLEOTIDE SEQUENCE [LARGE SCALE GENOMIC DNA]</scope>
    <source>
        <strain evidence="5">M19</strain>
    </source>
</reference>
<evidence type="ECO:0000313" key="4">
    <source>
        <dbReference type="Proteomes" id="UP000037405"/>
    </source>
</evidence>
<evidence type="ECO:0000313" key="5">
    <source>
        <dbReference type="Proteomes" id="UP000076510"/>
    </source>
</evidence>
<reference evidence="3 6" key="5">
    <citation type="submission" date="2019-08" db="EMBL/GenBank/DDBJ databases">
        <title>Bacillus genomes from the desert of Cuatro Cienegas, Coahuila.</title>
        <authorList>
            <person name="Olmedo-Alvarez G."/>
        </authorList>
    </citation>
    <scope>NUCLEOTIDE SEQUENCE [LARGE SCALE GENOMIC DNA]</scope>
    <source>
        <strain evidence="3 6">CH108_3D</strain>
    </source>
</reference>
<evidence type="ECO:0000313" key="1">
    <source>
        <dbReference type="EMBL" id="KON83895.1"/>
    </source>
</evidence>
<evidence type="ECO:0000313" key="2">
    <source>
        <dbReference type="EMBL" id="KZE53229.1"/>
    </source>
</evidence>
<dbReference type="InterPro" id="IPR020140">
    <property type="entry name" value="Uncharacterised_YusG"/>
</dbReference>
<dbReference type="EMBL" id="LGUE01000005">
    <property type="protein sequence ID" value="KON83895.1"/>
    <property type="molecule type" value="Genomic_DNA"/>
</dbReference>
<evidence type="ECO:0000313" key="3">
    <source>
        <dbReference type="EMBL" id="TYS52976.1"/>
    </source>
</evidence>
<dbReference type="EMBL" id="VTEQ01000004">
    <property type="protein sequence ID" value="TYS52976.1"/>
    <property type="molecule type" value="Genomic_DNA"/>
</dbReference>
<dbReference type="OrthoDB" id="2876840at2"/>
<organism evidence="2 5">
    <name type="scientific">Rossellomorea marisflavi</name>
    <dbReference type="NCBI Taxonomy" id="189381"/>
    <lineage>
        <taxon>Bacteria</taxon>
        <taxon>Bacillati</taxon>
        <taxon>Bacillota</taxon>
        <taxon>Bacilli</taxon>
        <taxon>Bacillales</taxon>
        <taxon>Bacillaceae</taxon>
        <taxon>Rossellomorea</taxon>
    </lineage>
</organism>
<dbReference type="Proteomes" id="UP000037405">
    <property type="component" value="Unassembled WGS sequence"/>
</dbReference>
<dbReference type="Pfam" id="PF10830">
    <property type="entry name" value="DUF2553"/>
    <property type="match status" value="1"/>
</dbReference>